<proteinExistence type="predicted"/>
<dbReference type="OrthoDB" id="6775937at2759"/>
<evidence type="ECO:0000256" key="1">
    <source>
        <dbReference type="SAM" id="MobiDB-lite"/>
    </source>
</evidence>
<dbReference type="EMBL" id="VTPC01090253">
    <property type="protein sequence ID" value="KAF2883946.1"/>
    <property type="molecule type" value="Genomic_DNA"/>
</dbReference>
<comment type="caution">
    <text evidence="2">The sequence shown here is derived from an EMBL/GenBank/DDBJ whole genome shotgun (WGS) entry which is preliminary data.</text>
</comment>
<organism evidence="2 3">
    <name type="scientific">Ignelater luminosus</name>
    <name type="common">Cucubano</name>
    <name type="synonym">Pyrophorus luminosus</name>
    <dbReference type="NCBI Taxonomy" id="2038154"/>
    <lineage>
        <taxon>Eukaryota</taxon>
        <taxon>Metazoa</taxon>
        <taxon>Ecdysozoa</taxon>
        <taxon>Arthropoda</taxon>
        <taxon>Hexapoda</taxon>
        <taxon>Insecta</taxon>
        <taxon>Pterygota</taxon>
        <taxon>Neoptera</taxon>
        <taxon>Endopterygota</taxon>
        <taxon>Coleoptera</taxon>
        <taxon>Polyphaga</taxon>
        <taxon>Elateriformia</taxon>
        <taxon>Elateroidea</taxon>
        <taxon>Elateridae</taxon>
        <taxon>Agrypninae</taxon>
        <taxon>Pyrophorini</taxon>
        <taxon>Ignelater</taxon>
    </lineage>
</organism>
<accession>A0A8K0CEW9</accession>
<protein>
    <submittedName>
        <fullName evidence="2">Uncharacterized protein</fullName>
    </submittedName>
</protein>
<gene>
    <name evidence="2" type="ORF">ILUMI_22238</name>
</gene>
<evidence type="ECO:0000313" key="3">
    <source>
        <dbReference type="Proteomes" id="UP000801492"/>
    </source>
</evidence>
<sequence>MSYETNKKRLLELWNEVMSVSESDLSPDASDYEPLHDSDSNSDPVTPQKRTKIFNSNEPHSDKEMKFDGSTNSAGQPIQKPQPSTPSSSNNIDEIIEQVIAHNINYEDDINQETNTNFAWMQVSGIHLNDFSFTENNSGIRRYIYDDYQKSPYDFYKMLVRDEIF</sequence>
<reference evidence="2" key="1">
    <citation type="submission" date="2019-08" db="EMBL/GenBank/DDBJ databases">
        <title>The genome of the North American firefly Photinus pyralis.</title>
        <authorList>
            <consortium name="Photinus pyralis genome working group"/>
            <person name="Fallon T.R."/>
            <person name="Sander Lower S.E."/>
            <person name="Weng J.-K."/>
        </authorList>
    </citation>
    <scope>NUCLEOTIDE SEQUENCE</scope>
    <source>
        <strain evidence="2">TRF0915ILg1</strain>
        <tissue evidence="2">Whole body</tissue>
    </source>
</reference>
<dbReference type="AlphaFoldDB" id="A0A8K0CEW9"/>
<evidence type="ECO:0000313" key="2">
    <source>
        <dbReference type="EMBL" id="KAF2883946.1"/>
    </source>
</evidence>
<feature type="compositionally biased region" description="Polar residues" evidence="1">
    <location>
        <begin position="69"/>
        <end position="90"/>
    </location>
</feature>
<keyword evidence="3" id="KW-1185">Reference proteome</keyword>
<dbReference type="Proteomes" id="UP000801492">
    <property type="component" value="Unassembled WGS sequence"/>
</dbReference>
<feature type="region of interest" description="Disordered" evidence="1">
    <location>
        <begin position="21"/>
        <end position="90"/>
    </location>
</feature>
<name>A0A8K0CEW9_IGNLU</name>